<dbReference type="CDD" id="cd19489">
    <property type="entry name" value="Rad51D"/>
    <property type="match status" value="1"/>
</dbReference>
<comment type="subcellular location">
    <subcellularLocation>
        <location evidence="1">Nucleus</location>
    </subcellularLocation>
</comment>
<dbReference type="GO" id="GO:0005524">
    <property type="term" value="F:ATP binding"/>
    <property type="evidence" value="ECO:0007669"/>
    <property type="project" value="UniProtKB-KW"/>
</dbReference>
<evidence type="ECO:0000313" key="12">
    <source>
        <dbReference type="Proteomes" id="UP001519460"/>
    </source>
</evidence>
<evidence type="ECO:0000256" key="6">
    <source>
        <dbReference type="ARBA" id="ARBA00023125"/>
    </source>
</evidence>
<organism evidence="11 12">
    <name type="scientific">Batillaria attramentaria</name>
    <dbReference type="NCBI Taxonomy" id="370345"/>
    <lineage>
        <taxon>Eukaryota</taxon>
        <taxon>Metazoa</taxon>
        <taxon>Spiralia</taxon>
        <taxon>Lophotrochozoa</taxon>
        <taxon>Mollusca</taxon>
        <taxon>Gastropoda</taxon>
        <taxon>Caenogastropoda</taxon>
        <taxon>Sorbeoconcha</taxon>
        <taxon>Cerithioidea</taxon>
        <taxon>Batillariidae</taxon>
        <taxon>Batillaria</taxon>
    </lineage>
</organism>
<reference evidence="11 12" key="1">
    <citation type="journal article" date="2023" name="Sci. Data">
        <title>Genome assembly of the Korean intertidal mud-creeper Batillaria attramentaria.</title>
        <authorList>
            <person name="Patra A.K."/>
            <person name="Ho P.T."/>
            <person name="Jun S."/>
            <person name="Lee S.J."/>
            <person name="Kim Y."/>
            <person name="Won Y.J."/>
        </authorList>
    </citation>
    <scope>NUCLEOTIDE SEQUENCE [LARGE SCALE GENOMIC DNA]</scope>
    <source>
        <strain evidence="11">Wonlab-2016</strain>
    </source>
</reference>
<dbReference type="GO" id="GO:0006310">
    <property type="term" value="P:DNA recombination"/>
    <property type="evidence" value="ECO:0007669"/>
    <property type="project" value="UniProtKB-KW"/>
</dbReference>
<protein>
    <recommendedName>
        <fullName evidence="10">RecA family profile 1 domain-containing protein</fullName>
    </recommendedName>
</protein>
<keyword evidence="9" id="KW-0539">Nucleus</keyword>
<evidence type="ECO:0000256" key="9">
    <source>
        <dbReference type="ARBA" id="ARBA00023242"/>
    </source>
</evidence>
<keyword evidence="4" id="KW-0227">DNA damage</keyword>
<accession>A0ABD0JKU4</accession>
<dbReference type="Pfam" id="PF21794">
    <property type="entry name" value="RAD51D_N"/>
    <property type="match status" value="1"/>
</dbReference>
<dbReference type="InterPro" id="IPR047323">
    <property type="entry name" value="Rad51D_C"/>
</dbReference>
<keyword evidence="6" id="KW-0238">DNA-binding</keyword>
<keyword evidence="7" id="KW-0233">DNA recombination</keyword>
<feature type="domain" description="RecA family profile 1" evidence="10">
    <location>
        <begin position="78"/>
        <end position="217"/>
    </location>
</feature>
<evidence type="ECO:0000256" key="5">
    <source>
        <dbReference type="ARBA" id="ARBA00022840"/>
    </source>
</evidence>
<evidence type="ECO:0000259" key="10">
    <source>
        <dbReference type="PROSITE" id="PS50162"/>
    </source>
</evidence>
<dbReference type="EMBL" id="JACVVK020000405">
    <property type="protein sequence ID" value="KAK7475481.1"/>
    <property type="molecule type" value="Genomic_DNA"/>
</dbReference>
<gene>
    <name evidence="11" type="ORF">BaRGS_00033300</name>
</gene>
<dbReference type="PANTHER" id="PTHR46457:SF1">
    <property type="entry name" value="DNA REPAIR PROTEIN RAD51 HOMOLOG 4"/>
    <property type="match status" value="1"/>
</dbReference>
<keyword evidence="12" id="KW-1185">Reference proteome</keyword>
<evidence type="ECO:0000256" key="8">
    <source>
        <dbReference type="ARBA" id="ARBA00023204"/>
    </source>
</evidence>
<dbReference type="SUPFAM" id="SSF52540">
    <property type="entry name" value="P-loop containing nucleoside triphosphate hydrolases"/>
    <property type="match status" value="1"/>
</dbReference>
<comment type="similarity">
    <text evidence="2">Belongs to the RecA family. RAD51 subfamily.</text>
</comment>
<dbReference type="InterPro" id="IPR020588">
    <property type="entry name" value="RecA_ATP-bd"/>
</dbReference>
<dbReference type="PROSITE" id="PS50162">
    <property type="entry name" value="RECA_2"/>
    <property type="match status" value="1"/>
</dbReference>
<keyword evidence="3" id="KW-0547">Nucleotide-binding</keyword>
<keyword evidence="8" id="KW-0234">DNA repair</keyword>
<sequence>MAALRLGVCKAMTEGVLSSLQTARIRTVTDFVSKNPEEIAQICSIPYKDVLSIRRVLLAQYSAFPVLASQLYTNALSNLAIICTGISELDQLLDGGLYGGEVCELAGETAAGKTQVCLRCAATVACVHAQNVVYIDTCGSSSAERLVDFIPGFDHSEQTSGFYRSVKMLILDNVAAVFYPVLGGQQMDSVALLEQIGQRLKQLAMDFCLAVLVTNNVTSGLDGERRPSLGRLWAHVPHTRIILERTLAQSEQTCRQATLVKSVRMKTPASATFNLAVCEQEAPG</sequence>
<dbReference type="InterPro" id="IPR048943">
    <property type="entry name" value="RAD51D_N"/>
</dbReference>
<dbReference type="Proteomes" id="UP001519460">
    <property type="component" value="Unassembled WGS sequence"/>
</dbReference>
<dbReference type="Pfam" id="PF08423">
    <property type="entry name" value="Rad51"/>
    <property type="match status" value="2"/>
</dbReference>
<evidence type="ECO:0000256" key="3">
    <source>
        <dbReference type="ARBA" id="ARBA00022741"/>
    </source>
</evidence>
<dbReference type="PANTHER" id="PTHR46457">
    <property type="entry name" value="DNA REPAIR PROTEIN RAD51 HOMOLOG 4"/>
    <property type="match status" value="1"/>
</dbReference>
<dbReference type="GO" id="GO:0005634">
    <property type="term" value="C:nucleus"/>
    <property type="evidence" value="ECO:0007669"/>
    <property type="project" value="UniProtKB-SubCell"/>
</dbReference>
<name>A0ABD0JKU4_9CAEN</name>
<dbReference type="InterPro" id="IPR051988">
    <property type="entry name" value="HRR_RAD51_Paralog"/>
</dbReference>
<dbReference type="GO" id="GO:0006281">
    <property type="term" value="P:DNA repair"/>
    <property type="evidence" value="ECO:0007669"/>
    <property type="project" value="UniProtKB-KW"/>
</dbReference>
<keyword evidence="5" id="KW-0067">ATP-binding</keyword>
<proteinExistence type="inferred from homology"/>
<dbReference type="InterPro" id="IPR027417">
    <property type="entry name" value="P-loop_NTPase"/>
</dbReference>
<comment type="caution">
    <text evidence="11">The sequence shown here is derived from an EMBL/GenBank/DDBJ whole genome shotgun (WGS) entry which is preliminary data.</text>
</comment>
<dbReference type="GO" id="GO:0003677">
    <property type="term" value="F:DNA binding"/>
    <property type="evidence" value="ECO:0007669"/>
    <property type="project" value="UniProtKB-KW"/>
</dbReference>
<dbReference type="Gene3D" id="3.40.50.300">
    <property type="entry name" value="P-loop containing nucleotide triphosphate hydrolases"/>
    <property type="match status" value="2"/>
</dbReference>
<evidence type="ECO:0000313" key="11">
    <source>
        <dbReference type="EMBL" id="KAK7475481.1"/>
    </source>
</evidence>
<evidence type="ECO:0000256" key="7">
    <source>
        <dbReference type="ARBA" id="ARBA00023172"/>
    </source>
</evidence>
<evidence type="ECO:0000256" key="4">
    <source>
        <dbReference type="ARBA" id="ARBA00022763"/>
    </source>
</evidence>
<dbReference type="InterPro" id="IPR013632">
    <property type="entry name" value="Rad51_C"/>
</dbReference>
<dbReference type="AlphaFoldDB" id="A0ABD0JKU4"/>
<evidence type="ECO:0000256" key="1">
    <source>
        <dbReference type="ARBA" id="ARBA00004123"/>
    </source>
</evidence>
<evidence type="ECO:0000256" key="2">
    <source>
        <dbReference type="ARBA" id="ARBA00007095"/>
    </source>
</evidence>